<evidence type="ECO:0000313" key="3">
    <source>
        <dbReference type="Proteomes" id="UP000199155"/>
    </source>
</evidence>
<dbReference type="STRING" id="417292.SAMN05421806_12833"/>
<protein>
    <submittedName>
        <fullName evidence="2">Uncharacterized protein</fullName>
    </submittedName>
</protein>
<proteinExistence type="predicted"/>
<accession>A0A1G9J7J9</accession>
<dbReference type="Proteomes" id="UP000199155">
    <property type="component" value="Unassembled WGS sequence"/>
</dbReference>
<dbReference type="EMBL" id="FNFF01000028">
    <property type="protein sequence ID" value="SDL33510.1"/>
    <property type="molecule type" value="Genomic_DNA"/>
</dbReference>
<feature type="compositionally biased region" description="Basic and acidic residues" evidence="1">
    <location>
        <begin position="8"/>
        <end position="18"/>
    </location>
</feature>
<sequence length="145" mass="15867">MSTPDDEQCAHESWEVTGEHQSPAGFVKSRRCADCREHLDPVVEDEPHWGDAQQLAELPEGDVEYTVEARLQAGARRDRWAWVPMAFALRTPAAARTTRDAISASLSGAECRVLRWTSTAAVVDDAELDAAVPATVRPLADKAGR</sequence>
<evidence type="ECO:0000313" key="2">
    <source>
        <dbReference type="EMBL" id="SDL33510.1"/>
    </source>
</evidence>
<reference evidence="2 3" key="1">
    <citation type="submission" date="2016-10" db="EMBL/GenBank/DDBJ databases">
        <authorList>
            <person name="de Groot N.N."/>
        </authorList>
    </citation>
    <scope>NUCLEOTIDE SEQUENCE [LARGE SCALE GENOMIC DNA]</scope>
    <source>
        <strain evidence="2 3">CGMCC 4.5727</strain>
    </source>
</reference>
<feature type="region of interest" description="Disordered" evidence="1">
    <location>
        <begin position="1"/>
        <end position="22"/>
    </location>
</feature>
<dbReference type="OrthoDB" id="4164594at2"/>
<name>A0A1G9J7J9_9ACTN</name>
<evidence type="ECO:0000256" key="1">
    <source>
        <dbReference type="SAM" id="MobiDB-lite"/>
    </source>
</evidence>
<dbReference type="RefSeq" id="WP_093617885.1">
    <property type="nucleotide sequence ID" value="NZ_FNFF01000028.1"/>
</dbReference>
<dbReference type="AlphaFoldDB" id="A0A1G9J7J9"/>
<organism evidence="2 3">
    <name type="scientific">Streptomyces indicus</name>
    <dbReference type="NCBI Taxonomy" id="417292"/>
    <lineage>
        <taxon>Bacteria</taxon>
        <taxon>Bacillati</taxon>
        <taxon>Actinomycetota</taxon>
        <taxon>Actinomycetes</taxon>
        <taxon>Kitasatosporales</taxon>
        <taxon>Streptomycetaceae</taxon>
        <taxon>Streptomyces</taxon>
    </lineage>
</organism>
<gene>
    <name evidence="2" type="ORF">SAMN05421806_12833</name>
</gene>
<keyword evidence="3" id="KW-1185">Reference proteome</keyword>